<sequence>MKVGVRDSVTVRQPGSGWAHSRIPEHRQLARLQAYIVVSALWRWFRHPSLSHKRHFVPPVSVRGGDECPNNPGLRSLSRPAVQ</sequence>
<organism evidence="2 3">
    <name type="scientific">Mycobacterium kyorinense</name>
    <dbReference type="NCBI Taxonomy" id="487514"/>
    <lineage>
        <taxon>Bacteria</taxon>
        <taxon>Bacillati</taxon>
        <taxon>Actinomycetota</taxon>
        <taxon>Actinomycetes</taxon>
        <taxon>Mycobacteriales</taxon>
        <taxon>Mycobacteriaceae</taxon>
        <taxon>Mycobacterium</taxon>
    </lineage>
</organism>
<feature type="region of interest" description="Disordered" evidence="1">
    <location>
        <begin position="60"/>
        <end position="83"/>
    </location>
</feature>
<dbReference type="EMBL" id="LZKJ01000200">
    <property type="protein sequence ID" value="OBI40259.1"/>
    <property type="molecule type" value="Genomic_DNA"/>
</dbReference>
<gene>
    <name evidence="2" type="ORF">A5707_10075</name>
</gene>
<evidence type="ECO:0000313" key="3">
    <source>
        <dbReference type="Proteomes" id="UP000093592"/>
    </source>
</evidence>
<dbReference type="Proteomes" id="UP000093592">
    <property type="component" value="Unassembled WGS sequence"/>
</dbReference>
<accession>A0A1A2YPU6</accession>
<comment type="caution">
    <text evidence="2">The sequence shown here is derived from an EMBL/GenBank/DDBJ whole genome shotgun (WGS) entry which is preliminary data.</text>
</comment>
<reference evidence="3" key="1">
    <citation type="submission" date="2016-06" db="EMBL/GenBank/DDBJ databases">
        <authorList>
            <person name="Sutton G."/>
            <person name="Brinkac L."/>
            <person name="Sanka R."/>
            <person name="Adams M."/>
            <person name="Lau E."/>
            <person name="Sam S."/>
            <person name="Sreng N."/>
            <person name="Him V."/>
            <person name="Kerleguer A."/>
            <person name="Cheng S."/>
        </authorList>
    </citation>
    <scope>NUCLEOTIDE SEQUENCE [LARGE SCALE GENOMIC DNA]</scope>
    <source>
        <strain evidence="3">E861</strain>
    </source>
</reference>
<proteinExistence type="predicted"/>
<evidence type="ECO:0000256" key="1">
    <source>
        <dbReference type="SAM" id="MobiDB-lite"/>
    </source>
</evidence>
<evidence type="ECO:0000313" key="2">
    <source>
        <dbReference type="EMBL" id="OBI40259.1"/>
    </source>
</evidence>
<protein>
    <submittedName>
        <fullName evidence="2">Uncharacterized protein</fullName>
    </submittedName>
</protein>
<name>A0A1A2YPU6_9MYCO</name>
<dbReference type="AlphaFoldDB" id="A0A1A2YPU6"/>